<dbReference type="CDD" id="cd00118">
    <property type="entry name" value="LysM"/>
    <property type="match status" value="2"/>
</dbReference>
<accession>A0AAJ5W3J0</accession>
<dbReference type="SMART" id="SM00257">
    <property type="entry name" value="LysM"/>
    <property type="match status" value="2"/>
</dbReference>
<keyword evidence="2" id="KW-0732">Signal</keyword>
<feature type="region of interest" description="Disordered" evidence="1">
    <location>
        <begin position="195"/>
        <end position="224"/>
    </location>
</feature>
<evidence type="ECO:0000313" key="5">
    <source>
        <dbReference type="Proteomes" id="UP001213972"/>
    </source>
</evidence>
<feature type="signal peptide" evidence="2">
    <location>
        <begin position="1"/>
        <end position="30"/>
    </location>
</feature>
<sequence length="361" mass="37657">MRHKPAFATTAPVAVIGTIALSLTATPAHAGATTERDAPGSMIPSLTARDAAAARAAAVLAAAQEYAAARKRATHTVVRGDTISGIAARHGLRTADVLAWNDLGWKSIIHPGDVIRLSASSTTATAQRTSNTSAAPTSSGSASSSGTRTHTVVRGDTLWTIAQRSGISLARLLRANDLTSASIIYPGEKLRIPGAGTSASADTATSSSKKSRSDGGKKATASSAMVSLDAEQIRGVKTIIAIGRDLGVPKKGIAIALATAMVESWIRNVDYGTHDSLGLFQQRPSMGWGTAEQVQDPHHATRAFFGGESDPNGTATRGLLDIYGWRDMEFGAAAQAVQVSALPHRYGQWEEQAYAWIEAYG</sequence>
<name>A0AAJ5W3J0_9MICO</name>
<protein>
    <submittedName>
        <fullName evidence="4">LysM peptidoglycan-binding domain-containing protein</fullName>
    </submittedName>
</protein>
<organism evidence="4 5">
    <name type="scientific">Candidatus Microbacterium phytovorans</name>
    <dbReference type="NCBI Taxonomy" id="3121374"/>
    <lineage>
        <taxon>Bacteria</taxon>
        <taxon>Bacillati</taxon>
        <taxon>Actinomycetota</taxon>
        <taxon>Actinomycetes</taxon>
        <taxon>Micrococcales</taxon>
        <taxon>Microbacteriaceae</taxon>
        <taxon>Microbacterium</taxon>
    </lineage>
</organism>
<evidence type="ECO:0000259" key="3">
    <source>
        <dbReference type="PROSITE" id="PS51782"/>
    </source>
</evidence>
<dbReference type="Pfam" id="PF01476">
    <property type="entry name" value="LysM"/>
    <property type="match status" value="2"/>
</dbReference>
<dbReference type="PANTHER" id="PTHR33734:SF22">
    <property type="entry name" value="MEMBRANE-BOUND LYTIC MUREIN TRANSGLYCOSYLASE D"/>
    <property type="match status" value="1"/>
</dbReference>
<proteinExistence type="predicted"/>
<dbReference type="SUPFAM" id="SSF54106">
    <property type="entry name" value="LysM domain"/>
    <property type="match status" value="2"/>
</dbReference>
<dbReference type="InterPro" id="IPR036779">
    <property type="entry name" value="LysM_dom_sf"/>
</dbReference>
<feature type="domain" description="LysM" evidence="3">
    <location>
        <begin position="73"/>
        <end position="117"/>
    </location>
</feature>
<dbReference type="AlphaFoldDB" id="A0AAJ5W3J0"/>
<gene>
    <name evidence="4" type="ORF">P0Y48_02725</name>
</gene>
<dbReference type="InterPro" id="IPR018392">
    <property type="entry name" value="LysM"/>
</dbReference>
<feature type="region of interest" description="Disordered" evidence="1">
    <location>
        <begin position="126"/>
        <end position="149"/>
    </location>
</feature>
<evidence type="ECO:0000313" key="4">
    <source>
        <dbReference type="EMBL" id="WEK14143.1"/>
    </source>
</evidence>
<evidence type="ECO:0000256" key="2">
    <source>
        <dbReference type="SAM" id="SignalP"/>
    </source>
</evidence>
<evidence type="ECO:0000256" key="1">
    <source>
        <dbReference type="SAM" id="MobiDB-lite"/>
    </source>
</evidence>
<dbReference type="PANTHER" id="PTHR33734">
    <property type="entry name" value="LYSM DOMAIN-CONTAINING GPI-ANCHORED PROTEIN 2"/>
    <property type="match status" value="1"/>
</dbReference>
<dbReference type="GO" id="GO:0008932">
    <property type="term" value="F:lytic endotransglycosylase activity"/>
    <property type="evidence" value="ECO:0007669"/>
    <property type="project" value="TreeGrafter"/>
</dbReference>
<dbReference type="Proteomes" id="UP001213972">
    <property type="component" value="Chromosome"/>
</dbReference>
<feature type="domain" description="LysM" evidence="3">
    <location>
        <begin position="148"/>
        <end position="192"/>
    </location>
</feature>
<dbReference type="EMBL" id="CP119321">
    <property type="protein sequence ID" value="WEK14143.1"/>
    <property type="molecule type" value="Genomic_DNA"/>
</dbReference>
<dbReference type="Gene3D" id="3.10.350.10">
    <property type="entry name" value="LysM domain"/>
    <property type="match status" value="2"/>
</dbReference>
<reference evidence="4" key="1">
    <citation type="submission" date="2023-03" db="EMBL/GenBank/DDBJ databases">
        <title>Andean soil-derived lignocellulolytic bacterial consortium as a source of novel taxa and putative plastic-active enzymes.</title>
        <authorList>
            <person name="Diaz-Garcia L."/>
            <person name="Chuvochina M."/>
            <person name="Feuerriegel G."/>
            <person name="Bunk B."/>
            <person name="Sproer C."/>
            <person name="Streit W.R."/>
            <person name="Rodriguez L.M."/>
            <person name="Overmann J."/>
            <person name="Jimenez D.J."/>
        </authorList>
    </citation>
    <scope>NUCLEOTIDE SEQUENCE</scope>
    <source>
        <strain evidence="4">MAG 4610</strain>
    </source>
</reference>
<feature type="chain" id="PRO_5042465706" evidence="2">
    <location>
        <begin position="31"/>
        <end position="361"/>
    </location>
</feature>
<feature type="compositionally biased region" description="Low complexity" evidence="1">
    <location>
        <begin position="195"/>
        <end position="208"/>
    </location>
</feature>
<dbReference type="PROSITE" id="PS51782">
    <property type="entry name" value="LYSM"/>
    <property type="match status" value="2"/>
</dbReference>